<dbReference type="EMBL" id="JADGIZ020000012">
    <property type="protein sequence ID" value="KAL2917218.1"/>
    <property type="molecule type" value="Genomic_DNA"/>
</dbReference>
<dbReference type="PANTHER" id="PTHR10131">
    <property type="entry name" value="TNF RECEPTOR ASSOCIATED FACTOR"/>
    <property type="match status" value="1"/>
</dbReference>
<evidence type="ECO:0000256" key="2">
    <source>
        <dbReference type="ARBA" id="ARBA00022771"/>
    </source>
</evidence>
<evidence type="ECO:0000259" key="6">
    <source>
        <dbReference type="PROSITE" id="PS50089"/>
    </source>
</evidence>
<feature type="region of interest" description="Disordered" evidence="5">
    <location>
        <begin position="77"/>
        <end position="109"/>
    </location>
</feature>
<feature type="compositionally biased region" description="Low complexity" evidence="5">
    <location>
        <begin position="80"/>
        <end position="94"/>
    </location>
</feature>
<feature type="compositionally biased region" description="Basic and acidic residues" evidence="5">
    <location>
        <begin position="469"/>
        <end position="481"/>
    </location>
</feature>
<accession>A0ABR4NCH2</accession>
<feature type="compositionally biased region" description="Low complexity" evidence="5">
    <location>
        <begin position="420"/>
        <end position="447"/>
    </location>
</feature>
<dbReference type="InterPro" id="IPR001841">
    <property type="entry name" value="Znf_RING"/>
</dbReference>
<reference evidence="8 9" key="1">
    <citation type="submission" date="2023-09" db="EMBL/GenBank/DDBJ databases">
        <title>Pangenome analysis of Batrachochytrium dendrobatidis and related Chytrids.</title>
        <authorList>
            <person name="Yacoub M.N."/>
            <person name="Stajich J.E."/>
            <person name="James T.Y."/>
        </authorList>
    </citation>
    <scope>NUCLEOTIDE SEQUENCE [LARGE SCALE GENOMIC DNA]</scope>
    <source>
        <strain evidence="8 9">JEL0888</strain>
    </source>
</reference>
<dbReference type="InterPro" id="IPR001293">
    <property type="entry name" value="Znf_TRAF"/>
</dbReference>
<dbReference type="PANTHER" id="PTHR10131:SF94">
    <property type="entry name" value="TNF RECEPTOR-ASSOCIATED FACTOR 4"/>
    <property type="match status" value="1"/>
</dbReference>
<proteinExistence type="predicted"/>
<dbReference type="PROSITE" id="PS50145">
    <property type="entry name" value="ZF_TRAF"/>
    <property type="match status" value="2"/>
</dbReference>
<organism evidence="8 9">
    <name type="scientific">Polyrhizophydium stewartii</name>
    <dbReference type="NCBI Taxonomy" id="2732419"/>
    <lineage>
        <taxon>Eukaryota</taxon>
        <taxon>Fungi</taxon>
        <taxon>Fungi incertae sedis</taxon>
        <taxon>Chytridiomycota</taxon>
        <taxon>Chytridiomycota incertae sedis</taxon>
        <taxon>Chytridiomycetes</taxon>
        <taxon>Rhizophydiales</taxon>
        <taxon>Rhizophydiales incertae sedis</taxon>
        <taxon>Polyrhizophydium</taxon>
    </lineage>
</organism>
<evidence type="ECO:0000256" key="1">
    <source>
        <dbReference type="ARBA" id="ARBA00022723"/>
    </source>
</evidence>
<dbReference type="InterPro" id="IPR017907">
    <property type="entry name" value="Znf_RING_CS"/>
</dbReference>
<feature type="domain" description="TRAF-type" evidence="7">
    <location>
        <begin position="205"/>
        <end position="250"/>
    </location>
</feature>
<feature type="region of interest" description="Disordered" evidence="5">
    <location>
        <begin position="1"/>
        <end position="22"/>
    </location>
</feature>
<dbReference type="InterPro" id="IPR013083">
    <property type="entry name" value="Znf_RING/FYVE/PHD"/>
</dbReference>
<dbReference type="Gene3D" id="3.30.40.10">
    <property type="entry name" value="Zinc/RING finger domain, C3HC4 (zinc finger)"/>
    <property type="match status" value="3"/>
</dbReference>
<evidence type="ECO:0000313" key="8">
    <source>
        <dbReference type="EMBL" id="KAL2917218.1"/>
    </source>
</evidence>
<evidence type="ECO:0000256" key="3">
    <source>
        <dbReference type="ARBA" id="ARBA00022833"/>
    </source>
</evidence>
<dbReference type="Pfam" id="PF02176">
    <property type="entry name" value="zf-TRAF"/>
    <property type="match status" value="1"/>
</dbReference>
<feature type="region of interest" description="Disordered" evidence="5">
    <location>
        <begin position="420"/>
        <end position="481"/>
    </location>
</feature>
<protein>
    <submittedName>
        <fullName evidence="8">Uncharacterized protein</fullName>
    </submittedName>
</protein>
<dbReference type="Pfam" id="PF13445">
    <property type="entry name" value="zf-RING_UBOX"/>
    <property type="match status" value="1"/>
</dbReference>
<keyword evidence="3 4" id="KW-0862">Zinc</keyword>
<feature type="compositionally biased region" description="Pro residues" evidence="5">
    <location>
        <begin position="10"/>
        <end position="22"/>
    </location>
</feature>
<keyword evidence="1 4" id="KW-0479">Metal-binding</keyword>
<sequence>MPHSRSLSAAPPPAAPAPAPAPAPAAASAALLADVDYVGDVNQNLVCPICFRPFVQPVTSPCDHTFCAECIAKALDSQQPRSPSGSDPDAGSGPRRAHGSCPVDRRPLTASDLTPASIIIANMVSELRVYCPHRAEGCPWTGERHMLASHLGTSCDLAWRPCPLSGCPERLQRSAIAAHVRECAFRTVQCDLCGESVLAAEAEDHRATCPALPVQCPDCAQPMVLEVLAAHHESCPLRTVACDLARFGCTWTGPRASLHRYHTESCAYVAIQGFFVIHERQMAQMALENAELRQTMSMFDAKLDMLAKQFDDLQVSLRDVGPPPMLIDQMSREMQMMKADLANINTLAIQQDVSLMSENTRLREEMQSIRTICQSIQSQLIGLAIEHRKAAASKFSNGVSAAAASAAAAAAAAITGGVASSGSSAASSSQSAPSAAATAAASASAAGAGPGPQRPAPPQGDYQQQFEQRFPRSRTDTGTKL</sequence>
<evidence type="ECO:0000256" key="5">
    <source>
        <dbReference type="SAM" id="MobiDB-lite"/>
    </source>
</evidence>
<dbReference type="SMART" id="SM00184">
    <property type="entry name" value="RING"/>
    <property type="match status" value="1"/>
</dbReference>
<keyword evidence="9" id="KW-1185">Reference proteome</keyword>
<feature type="domain" description="RING-type" evidence="6">
    <location>
        <begin position="47"/>
        <end position="105"/>
    </location>
</feature>
<keyword evidence="2 4" id="KW-0863">Zinc-finger</keyword>
<feature type="zinc finger region" description="TRAF-type" evidence="4">
    <location>
        <begin position="149"/>
        <end position="197"/>
    </location>
</feature>
<dbReference type="PROSITE" id="PS00518">
    <property type="entry name" value="ZF_RING_1"/>
    <property type="match status" value="1"/>
</dbReference>
<dbReference type="SUPFAM" id="SSF57850">
    <property type="entry name" value="RING/U-box"/>
    <property type="match status" value="1"/>
</dbReference>
<dbReference type="InterPro" id="IPR027370">
    <property type="entry name" value="Znf-RING_euk"/>
</dbReference>
<comment type="caution">
    <text evidence="8">The sequence shown here is derived from an EMBL/GenBank/DDBJ whole genome shotgun (WGS) entry which is preliminary data.</text>
</comment>
<dbReference type="Proteomes" id="UP001527925">
    <property type="component" value="Unassembled WGS sequence"/>
</dbReference>
<evidence type="ECO:0000256" key="4">
    <source>
        <dbReference type="PROSITE-ProRule" id="PRU00207"/>
    </source>
</evidence>
<name>A0ABR4NCH2_9FUNG</name>
<evidence type="ECO:0000259" key="7">
    <source>
        <dbReference type="PROSITE" id="PS50145"/>
    </source>
</evidence>
<feature type="domain" description="TRAF-type" evidence="7">
    <location>
        <begin position="149"/>
        <end position="197"/>
    </location>
</feature>
<gene>
    <name evidence="8" type="ORF">HK105_203283</name>
</gene>
<dbReference type="SUPFAM" id="SSF49599">
    <property type="entry name" value="TRAF domain-like"/>
    <property type="match status" value="2"/>
</dbReference>
<evidence type="ECO:0000313" key="9">
    <source>
        <dbReference type="Proteomes" id="UP001527925"/>
    </source>
</evidence>
<dbReference type="PROSITE" id="PS50089">
    <property type="entry name" value="ZF_RING_2"/>
    <property type="match status" value="1"/>
</dbReference>
<feature type="zinc finger region" description="TRAF-type" evidence="4">
    <location>
        <begin position="205"/>
        <end position="250"/>
    </location>
</feature>